<reference evidence="2" key="1">
    <citation type="journal article" date="2017" name="Genome Biol. Evol.">
        <title>The complete genome sequence of the phytopathogenic fungus Sclerotinia sclerotiorum reveals insights into the genome architecture of broad host range pathogens.</title>
        <authorList>
            <person name="Derbyshire M."/>
            <person name="Denton-Giles M."/>
            <person name="Hegedus D."/>
            <person name="Seifbarghy S."/>
            <person name="Rollins J."/>
            <person name="van Kan J."/>
            <person name="Seidl M.F."/>
            <person name="Faino L."/>
            <person name="Mbengue M."/>
            <person name="Navaud O."/>
            <person name="Raffaele S."/>
            <person name="Hammond-Kosack K."/>
            <person name="Heard S."/>
            <person name="Oliver R."/>
        </authorList>
    </citation>
    <scope>NUCLEOTIDE SEQUENCE [LARGE SCALE GENOMIC DNA]</scope>
    <source>
        <strain evidence="2">ATCC 18683 / 1980 / Ss-1</strain>
    </source>
</reference>
<dbReference type="Proteomes" id="UP000177798">
    <property type="component" value="Chromosome 2"/>
</dbReference>
<sequence>MDVKKQKVSFSGEDSRFEVTITRRHSITDISSEAIWWRSGESFAGRSQITRRNSIVASQDLPSKAVLSRREESFGKKSQIPLLHLTIPPIQNDALPKTRTEIEGANLQEWRCEKASLLGVPPEIREIIYGYIFPSRFYLAPYCKALQEISWKFDLEPILYAYGRSSYDTMNLSFPNCQAFGASFLRVHPRIYQEARQLFWKRATLVLPTPFRAIDALKSITQDSIKHITHIELHVRSFDFQYWEFSGFCTAISMMNSLARHGQLQEINLVLEHVMLDFNMRDLLRNRVSERAHGFYGTLIFLCSLQTWRCHRGMRITGGSSYEEVLKNIPKKSPLDVQNLMYVVGKLHAAWGGTFYVGDTMAWKDGRHVYRAPSQAISESVAS</sequence>
<name>A0A1D9PXG0_SCLS1</name>
<dbReference type="PANTHER" id="PTHR38790">
    <property type="entry name" value="2EXR DOMAIN-CONTAINING PROTEIN-RELATED"/>
    <property type="match status" value="1"/>
</dbReference>
<evidence type="ECO:0000313" key="1">
    <source>
        <dbReference type="EMBL" id="APA07370.1"/>
    </source>
</evidence>
<evidence type="ECO:0000313" key="2">
    <source>
        <dbReference type="Proteomes" id="UP000177798"/>
    </source>
</evidence>
<organism evidence="1 2">
    <name type="scientific">Sclerotinia sclerotiorum (strain ATCC 18683 / 1980 / Ss-1)</name>
    <name type="common">White mold</name>
    <name type="synonym">Whetzelinia sclerotiorum</name>
    <dbReference type="NCBI Taxonomy" id="665079"/>
    <lineage>
        <taxon>Eukaryota</taxon>
        <taxon>Fungi</taxon>
        <taxon>Dikarya</taxon>
        <taxon>Ascomycota</taxon>
        <taxon>Pezizomycotina</taxon>
        <taxon>Leotiomycetes</taxon>
        <taxon>Helotiales</taxon>
        <taxon>Sclerotiniaceae</taxon>
        <taxon>Sclerotinia</taxon>
    </lineage>
</organism>
<dbReference type="AlphaFoldDB" id="A0A1D9PXG0"/>
<dbReference type="EMBL" id="CP017815">
    <property type="protein sequence ID" value="APA07370.1"/>
    <property type="molecule type" value="Genomic_DNA"/>
</dbReference>
<accession>A0A1D9PXG0</accession>
<dbReference type="VEuPathDB" id="FungiDB:sscle_02g021400"/>
<gene>
    <name evidence="1" type="ORF">sscle_02g021400</name>
</gene>
<protein>
    <submittedName>
        <fullName evidence="1">Uncharacterized protein</fullName>
    </submittedName>
</protein>
<dbReference type="OrthoDB" id="5272396at2759"/>
<proteinExistence type="predicted"/>